<keyword evidence="4" id="KW-0677">Repeat</keyword>
<keyword evidence="7" id="KW-0832">Ubl conjugation</keyword>
<feature type="compositionally biased region" description="Basic and acidic residues" evidence="12">
    <location>
        <begin position="276"/>
        <end position="302"/>
    </location>
</feature>
<feature type="region of interest" description="Disordered" evidence="12">
    <location>
        <begin position="276"/>
        <end position="398"/>
    </location>
</feature>
<feature type="domain" description="C2H2-type" evidence="13">
    <location>
        <begin position="1076"/>
        <end position="1103"/>
    </location>
</feature>
<evidence type="ECO:0000256" key="3">
    <source>
        <dbReference type="ARBA" id="ARBA00022723"/>
    </source>
</evidence>
<evidence type="ECO:0000256" key="12">
    <source>
        <dbReference type="SAM" id="MobiDB-lite"/>
    </source>
</evidence>
<keyword evidence="2" id="KW-1017">Isopeptide bond</keyword>
<dbReference type="SMART" id="SM00355">
    <property type="entry name" value="ZnF_C2H2"/>
    <property type="match status" value="4"/>
</dbReference>
<evidence type="ECO:0000256" key="10">
    <source>
        <dbReference type="ARBA" id="ARBA00023242"/>
    </source>
</evidence>
<reference evidence="15" key="1">
    <citation type="submission" date="2016-11" db="UniProtKB">
        <authorList>
            <consortium name="WormBaseParasite"/>
        </authorList>
    </citation>
    <scope>IDENTIFICATION</scope>
</reference>
<dbReference type="SUPFAM" id="SSF57667">
    <property type="entry name" value="beta-beta-alpha zinc fingers"/>
    <property type="match status" value="2"/>
</dbReference>
<evidence type="ECO:0000259" key="13">
    <source>
        <dbReference type="PROSITE" id="PS50157"/>
    </source>
</evidence>
<evidence type="ECO:0000256" key="7">
    <source>
        <dbReference type="ARBA" id="ARBA00022843"/>
    </source>
</evidence>
<feature type="compositionally biased region" description="Basic and acidic residues" evidence="12">
    <location>
        <begin position="1039"/>
        <end position="1051"/>
    </location>
</feature>
<dbReference type="FunFam" id="3.30.160.60:FF:000046">
    <property type="entry name" value="Putative B-cell lymphoma/leukemia 11A"/>
    <property type="match status" value="1"/>
</dbReference>
<evidence type="ECO:0000256" key="5">
    <source>
        <dbReference type="ARBA" id="ARBA00022771"/>
    </source>
</evidence>
<keyword evidence="8" id="KW-0805">Transcription regulation</keyword>
<dbReference type="GO" id="GO:0003700">
    <property type="term" value="F:DNA-binding transcription factor activity"/>
    <property type="evidence" value="ECO:0007669"/>
    <property type="project" value="TreeGrafter"/>
</dbReference>
<protein>
    <submittedName>
        <fullName evidence="15">C2H2-type domain-containing protein</fullName>
    </submittedName>
</protein>
<comment type="subcellular location">
    <subcellularLocation>
        <location evidence="1">Nucleus</location>
    </subcellularLocation>
</comment>
<feature type="compositionally biased region" description="Low complexity" evidence="12">
    <location>
        <begin position="8"/>
        <end position="18"/>
    </location>
</feature>
<feature type="region of interest" description="Disordered" evidence="12">
    <location>
        <begin position="1"/>
        <end position="37"/>
    </location>
</feature>
<dbReference type="GO" id="GO:0006357">
    <property type="term" value="P:regulation of transcription by RNA polymerase II"/>
    <property type="evidence" value="ECO:0007669"/>
    <property type="project" value="TreeGrafter"/>
</dbReference>
<dbReference type="InterPro" id="IPR051497">
    <property type="entry name" value="Dev/Hematopoietic_TF"/>
</dbReference>
<feature type="compositionally biased region" description="Polar residues" evidence="12">
    <location>
        <begin position="707"/>
        <end position="716"/>
    </location>
</feature>
<sequence>MTSIDTVQQQNQQTSLSSLPPPLIVPRKRGRKKRDENIVIDVHNEEERRIQFESSKKIQKPPNKLQGCGDGMPVTSSDSGVSESNVVEDPCTIITNMAGNASTSMATTLSNEGLSSRQNDAGHSSFRSHSELFFYLKTDNFGSFFSLSKNAIIFIMNVAIKINISTIRDRQLRRPSDCKTQKQLLIIPLKKRRGRPRKRPADEEEEEQEDIESEDDEKKKEEEYGIMHSSSRRSGRVADQEHRKRIKDDDDKFMEKEIIIKEDEEYSLKISQIERVAGEKKSQDEIKEVGENTKKLENRSEMDELIQLGEMTDSLIVEGTMEEDKKEKNEDENKKYEEEELGEEYRVLQNEQQLNDRKRPQKLGETSNFPQSSNSTITKISEQQQPLTKKMRREEKEEKQLKENKDLIVCSDCGNKWLISDFGHFIEHKIARCRNSTEKSEFINNEEERSILTQNSETLFSPKIFCGFIGDAVMENNIHRSSSSIPLLNNTPKTTSNSHFQSSSQHHSCCNILTCRNEIIKNQREIGTDNPKFEELNIIKENNKIVGEPGPFTCHSCKQKCPQIWALLEHVFTAHGFRISDEHLPNFCYPQLVSASNLISQQSASVSNTETLGELQRPSFLTIRETINSNEESNTVSGGESQPVTPTTSLLTARRAIRPLGPTKSSFSLNAFCSERLREMAEKAGGENAAKDSPPPARRPTSDEQQRNTNRQSSLTTSAEQLNAAAFLASGFSSNGTAPITLGQSIMHALQQSGHGTIQNVNDFFQPHVLAAIQNYYLQLGQQQMQQQQSPQHLSQQNSNVSNNCNGSFVSNIISPNNVSSPTAAMQSATAAILQAASAAKNNSIGQQQSIGASSSSSTLFGSNQHPSVTVTSASTILGLANLMAAAKRCGGNGCVTPTKMLQTSNSDNQQHSGQSSVTRQLSSSIPFVNNSISPQNIASPGGVLRRSPLLSHLASPTAPSTSFSPSPVAVVNKIQNNRLLTPSRRTCSAANVLSIAASLTPHSSIGPFQGSESGIPSGATDCEDNDGDIELDVAGDIEDGRKKEKNEINESKNPTLEEGELAEPAAKRDPKAKKDRCSFCQKVFTNRSNLIVHLRSHTGEKPYKCQLCPYACAQSSKLTRHMRTHGQQGKEVYNCNICQMPFSVHSTLEKHMRKCVVQNGYSGGSNSAKNEQKQQTKIITDQKDIDGNIATSSNQQTNTLKHIPDANSIAALLELSKGPSNSLIEIATKNNNNNEEEFEKQKQLAGEFAAACTLASNAASLPHNITLPHNIAQSNKLVLNWLQALNVNAQPSNLTTLAGPISGESLPMETQITTCSHEPDIDTDPDITEAADLAIKKEKSTSA</sequence>
<dbReference type="GO" id="GO:0000978">
    <property type="term" value="F:RNA polymerase II cis-regulatory region sequence-specific DNA binding"/>
    <property type="evidence" value="ECO:0007669"/>
    <property type="project" value="TreeGrafter"/>
</dbReference>
<feature type="region of interest" description="Disordered" evidence="12">
    <location>
        <begin position="901"/>
        <end position="921"/>
    </location>
</feature>
<keyword evidence="5 11" id="KW-0863">Zinc-finger</keyword>
<feature type="domain" description="C2H2-type" evidence="13">
    <location>
        <begin position="1104"/>
        <end position="1131"/>
    </location>
</feature>
<dbReference type="Pfam" id="PF00096">
    <property type="entry name" value="zf-C2H2"/>
    <property type="match status" value="3"/>
</dbReference>
<evidence type="ECO:0000256" key="1">
    <source>
        <dbReference type="ARBA" id="ARBA00004123"/>
    </source>
</evidence>
<name>A0A1I8BR23_MELHA</name>
<keyword evidence="9" id="KW-0804">Transcription</keyword>
<evidence type="ECO:0000256" key="11">
    <source>
        <dbReference type="PROSITE-ProRule" id="PRU00042"/>
    </source>
</evidence>
<evidence type="ECO:0000313" key="15">
    <source>
        <dbReference type="WBParaSite" id="MhA1_Contig454.frz3.fgene1"/>
    </source>
</evidence>
<dbReference type="PANTHER" id="PTHR45993">
    <property type="entry name" value="B-CELL LYMPHOMA/LEUKEMIA 11"/>
    <property type="match status" value="1"/>
</dbReference>
<feature type="region of interest" description="Disordered" evidence="12">
    <location>
        <begin position="189"/>
        <end position="244"/>
    </location>
</feature>
<accession>A0A1I8BR23</accession>
<evidence type="ECO:0000256" key="4">
    <source>
        <dbReference type="ARBA" id="ARBA00022737"/>
    </source>
</evidence>
<keyword evidence="10" id="KW-0539">Nucleus</keyword>
<dbReference type="GO" id="GO:0005634">
    <property type="term" value="C:nucleus"/>
    <property type="evidence" value="ECO:0007669"/>
    <property type="project" value="UniProtKB-SubCell"/>
</dbReference>
<feature type="region of interest" description="Disordered" evidence="12">
    <location>
        <begin position="52"/>
        <end position="84"/>
    </location>
</feature>
<keyword evidence="6" id="KW-0862">Zinc</keyword>
<keyword evidence="3" id="KW-0479">Metal-binding</keyword>
<feature type="compositionally biased region" description="Basic and acidic residues" evidence="12">
    <location>
        <begin position="322"/>
        <end position="337"/>
    </location>
</feature>
<feature type="compositionally biased region" description="Basic and acidic residues" evidence="12">
    <location>
        <begin position="216"/>
        <end position="225"/>
    </location>
</feature>
<evidence type="ECO:0000256" key="9">
    <source>
        <dbReference type="ARBA" id="ARBA00023163"/>
    </source>
</evidence>
<feature type="domain" description="C2H2-type" evidence="13">
    <location>
        <begin position="1134"/>
        <end position="1164"/>
    </location>
</feature>
<evidence type="ECO:0000256" key="6">
    <source>
        <dbReference type="ARBA" id="ARBA00022833"/>
    </source>
</evidence>
<dbReference type="Proteomes" id="UP000095281">
    <property type="component" value="Unplaced"/>
</dbReference>
<feature type="region of interest" description="Disordered" evidence="12">
    <location>
        <begin position="1002"/>
        <end position="1070"/>
    </location>
</feature>
<evidence type="ECO:0000313" key="14">
    <source>
        <dbReference type="Proteomes" id="UP000095281"/>
    </source>
</evidence>
<proteinExistence type="predicted"/>
<evidence type="ECO:0000256" key="8">
    <source>
        <dbReference type="ARBA" id="ARBA00023015"/>
    </source>
</evidence>
<feature type="compositionally biased region" description="Acidic residues" evidence="12">
    <location>
        <begin position="202"/>
        <end position="215"/>
    </location>
</feature>
<dbReference type="GO" id="GO:0008270">
    <property type="term" value="F:zinc ion binding"/>
    <property type="evidence" value="ECO:0007669"/>
    <property type="project" value="UniProtKB-KW"/>
</dbReference>
<dbReference type="Gene3D" id="3.30.160.60">
    <property type="entry name" value="Classic Zinc Finger"/>
    <property type="match status" value="2"/>
</dbReference>
<feature type="compositionally biased region" description="Polar residues" evidence="12">
    <location>
        <begin position="74"/>
        <end position="84"/>
    </location>
</feature>
<evidence type="ECO:0000256" key="2">
    <source>
        <dbReference type="ARBA" id="ARBA00022499"/>
    </source>
</evidence>
<dbReference type="InterPro" id="IPR036236">
    <property type="entry name" value="Znf_C2H2_sf"/>
</dbReference>
<dbReference type="PROSITE" id="PS00028">
    <property type="entry name" value="ZINC_FINGER_C2H2_1"/>
    <property type="match status" value="2"/>
</dbReference>
<dbReference type="PROSITE" id="PS50157">
    <property type="entry name" value="ZINC_FINGER_C2H2_2"/>
    <property type="match status" value="3"/>
</dbReference>
<dbReference type="WBParaSite" id="MhA1_Contig454.frz3.fgene1">
    <property type="protein sequence ID" value="MhA1_Contig454.frz3.fgene1"/>
    <property type="gene ID" value="MhA1_Contig454.frz3.fgene1"/>
</dbReference>
<organism evidence="14 15">
    <name type="scientific">Meloidogyne hapla</name>
    <name type="common">Root-knot nematode worm</name>
    <dbReference type="NCBI Taxonomy" id="6305"/>
    <lineage>
        <taxon>Eukaryota</taxon>
        <taxon>Metazoa</taxon>
        <taxon>Ecdysozoa</taxon>
        <taxon>Nematoda</taxon>
        <taxon>Chromadorea</taxon>
        <taxon>Rhabditida</taxon>
        <taxon>Tylenchina</taxon>
        <taxon>Tylenchomorpha</taxon>
        <taxon>Tylenchoidea</taxon>
        <taxon>Meloidogynidae</taxon>
        <taxon>Meloidogyninae</taxon>
        <taxon>Meloidogyne</taxon>
    </lineage>
</organism>
<feature type="compositionally biased region" description="Basic residues" evidence="12">
    <location>
        <begin position="189"/>
        <end position="198"/>
    </location>
</feature>
<keyword evidence="14" id="KW-1185">Reference proteome</keyword>
<dbReference type="InterPro" id="IPR013087">
    <property type="entry name" value="Znf_C2H2_type"/>
</dbReference>
<feature type="compositionally biased region" description="Acidic residues" evidence="12">
    <location>
        <begin position="1022"/>
        <end position="1038"/>
    </location>
</feature>
<feature type="compositionally biased region" description="Polar residues" evidence="12">
    <location>
        <begin position="364"/>
        <end position="387"/>
    </location>
</feature>
<dbReference type="PANTHER" id="PTHR45993:SF6">
    <property type="entry name" value="C2H2-TYPE DOMAIN-CONTAINING PROTEIN"/>
    <property type="match status" value="1"/>
</dbReference>
<feature type="region of interest" description="Disordered" evidence="12">
    <location>
        <begin position="682"/>
        <end position="716"/>
    </location>
</feature>